<dbReference type="OrthoDB" id="7776143at2759"/>
<protein>
    <submittedName>
        <fullName evidence="6">Uncharacterized protein</fullName>
    </submittedName>
</protein>
<keyword evidence="4 5" id="KW-0732">Signal</keyword>
<comment type="similarity">
    <text evidence="2">Belongs to the major royal jelly protein family.</text>
</comment>
<accession>A0A9P0GNG7</accession>
<keyword evidence="7" id="KW-1185">Reference proteome</keyword>
<keyword evidence="3" id="KW-0964">Secreted</keyword>
<dbReference type="InterPro" id="IPR011042">
    <property type="entry name" value="6-blade_b-propeller_TolB-like"/>
</dbReference>
<evidence type="ECO:0000256" key="3">
    <source>
        <dbReference type="ARBA" id="ARBA00022525"/>
    </source>
</evidence>
<gene>
    <name evidence="6" type="ORF">PHAECO_LOCUS8424</name>
</gene>
<feature type="chain" id="PRO_5040157595" evidence="5">
    <location>
        <begin position="17"/>
        <end position="438"/>
    </location>
</feature>
<feature type="signal peptide" evidence="5">
    <location>
        <begin position="1"/>
        <end position="16"/>
    </location>
</feature>
<dbReference type="EMBL" id="OU896710">
    <property type="protein sequence ID" value="CAH1163531.1"/>
    <property type="molecule type" value="Genomic_DNA"/>
</dbReference>
<evidence type="ECO:0000256" key="4">
    <source>
        <dbReference type="ARBA" id="ARBA00022729"/>
    </source>
</evidence>
<dbReference type="GO" id="GO:0005576">
    <property type="term" value="C:extracellular region"/>
    <property type="evidence" value="ECO:0007669"/>
    <property type="project" value="UniProtKB-SubCell"/>
</dbReference>
<evidence type="ECO:0000256" key="5">
    <source>
        <dbReference type="SAM" id="SignalP"/>
    </source>
</evidence>
<reference evidence="6" key="2">
    <citation type="submission" date="2022-10" db="EMBL/GenBank/DDBJ databases">
        <authorList>
            <consortium name="ENA_rothamsted_submissions"/>
            <consortium name="culmorum"/>
            <person name="King R."/>
        </authorList>
    </citation>
    <scope>NUCLEOTIDE SEQUENCE</scope>
</reference>
<organism evidence="6 7">
    <name type="scientific">Phaedon cochleariae</name>
    <name type="common">Mustard beetle</name>
    <dbReference type="NCBI Taxonomy" id="80249"/>
    <lineage>
        <taxon>Eukaryota</taxon>
        <taxon>Metazoa</taxon>
        <taxon>Ecdysozoa</taxon>
        <taxon>Arthropoda</taxon>
        <taxon>Hexapoda</taxon>
        <taxon>Insecta</taxon>
        <taxon>Pterygota</taxon>
        <taxon>Neoptera</taxon>
        <taxon>Endopterygota</taxon>
        <taxon>Coleoptera</taxon>
        <taxon>Polyphaga</taxon>
        <taxon>Cucujiformia</taxon>
        <taxon>Chrysomeloidea</taxon>
        <taxon>Chrysomelidae</taxon>
        <taxon>Chrysomelinae</taxon>
        <taxon>Chrysomelini</taxon>
        <taxon>Phaedon</taxon>
    </lineage>
</organism>
<dbReference type="SUPFAM" id="SSF63829">
    <property type="entry name" value="Calcium-dependent phosphotriesterase"/>
    <property type="match status" value="1"/>
</dbReference>
<dbReference type="PANTHER" id="PTHR10009:SF19">
    <property type="entry name" value="RE55542P"/>
    <property type="match status" value="1"/>
</dbReference>
<proteinExistence type="inferred from homology"/>
<dbReference type="PRINTS" id="PR01366">
    <property type="entry name" value="ROYALJELLY"/>
</dbReference>
<dbReference type="Proteomes" id="UP001153737">
    <property type="component" value="Chromosome 4"/>
</dbReference>
<evidence type="ECO:0000256" key="1">
    <source>
        <dbReference type="ARBA" id="ARBA00004613"/>
    </source>
</evidence>
<evidence type="ECO:0000256" key="2">
    <source>
        <dbReference type="ARBA" id="ARBA00009127"/>
    </source>
</evidence>
<dbReference type="PANTHER" id="PTHR10009">
    <property type="entry name" value="PROTEIN YELLOW-RELATED"/>
    <property type="match status" value="1"/>
</dbReference>
<dbReference type="Gene3D" id="2.120.10.30">
    <property type="entry name" value="TolB, C-terminal domain"/>
    <property type="match status" value="1"/>
</dbReference>
<dbReference type="AlphaFoldDB" id="A0A9P0GNG7"/>
<dbReference type="Pfam" id="PF03022">
    <property type="entry name" value="MRJP"/>
    <property type="match status" value="1"/>
</dbReference>
<sequence>MLKILLFTSLVIGSLSLELLNQWSFLEFDLPRDINPNDLRPENAVFTGLEVTDDRLFISIPRLRPGVAATLTSIPRNTPRGASPVLQAYPDWSAHGAVRGQYNCSGLISVYRSRTDSCNRLWVLDAGTIDSIDNFRRICPPKILIYDLRTDQVVRSIFFPLDVVRPASVFTNLIIDENVQGKCDSAFVYISDTIAPGLVVYDGISGRSWRISDPTMYPNPDYSALNIAGESFSFMDGVIGLAHSPKLATVFYQPVASDRIFSIPTSTLTKGPPGEFEELPISVAGRKSSQGLPLAMNQDDNTLYFSPFSETSVASWNIESNQQEILANDPTNLQFVADLRWKKDGDLYVISSRFHKFFKRTVTPNEINMRIFKLTPKRNNLPNLPNSINDNNYYSQTGIRNLNNNNNYYPQTGLRNLNNNYFPETGVPNLNNNQYYYY</sequence>
<reference evidence="6" key="1">
    <citation type="submission" date="2022-01" db="EMBL/GenBank/DDBJ databases">
        <authorList>
            <person name="King R."/>
        </authorList>
    </citation>
    <scope>NUCLEOTIDE SEQUENCE</scope>
</reference>
<comment type="subcellular location">
    <subcellularLocation>
        <location evidence="1">Secreted</location>
    </subcellularLocation>
</comment>
<name>A0A9P0GNG7_PHACE</name>
<dbReference type="FunFam" id="2.120.10.30:FF:000045">
    <property type="entry name" value="Blast:Protein yellow"/>
    <property type="match status" value="1"/>
</dbReference>
<evidence type="ECO:0000313" key="6">
    <source>
        <dbReference type="EMBL" id="CAH1163531.1"/>
    </source>
</evidence>
<evidence type="ECO:0000313" key="7">
    <source>
        <dbReference type="Proteomes" id="UP001153737"/>
    </source>
</evidence>
<dbReference type="InterPro" id="IPR017996">
    <property type="entry name" value="MRJP/yellow-related"/>
</dbReference>